<evidence type="ECO:0000256" key="2">
    <source>
        <dbReference type="ARBA" id="ARBA00022475"/>
    </source>
</evidence>
<dbReference type="KEGG" id="nti:DNFV4_04072"/>
<dbReference type="InterPro" id="IPR003342">
    <property type="entry name" value="ArnT-like_N"/>
</dbReference>
<keyword evidence="6 8" id="KW-1133">Transmembrane helix</keyword>
<dbReference type="GO" id="GO:0005886">
    <property type="term" value="C:plasma membrane"/>
    <property type="evidence" value="ECO:0007669"/>
    <property type="project" value="UniProtKB-SubCell"/>
</dbReference>
<gene>
    <name evidence="10" type="ORF">DNFV4_04072</name>
</gene>
<keyword evidence="4" id="KW-0808">Transferase</keyword>
<keyword evidence="3" id="KW-0328">Glycosyltransferase</keyword>
<keyword evidence="11" id="KW-1185">Reference proteome</keyword>
<feature type="transmembrane region" description="Helical" evidence="8">
    <location>
        <begin position="409"/>
        <end position="430"/>
    </location>
</feature>
<dbReference type="GO" id="GO:0016763">
    <property type="term" value="F:pentosyltransferase activity"/>
    <property type="evidence" value="ECO:0007669"/>
    <property type="project" value="TreeGrafter"/>
</dbReference>
<feature type="transmembrane region" description="Helical" evidence="8">
    <location>
        <begin position="167"/>
        <end position="190"/>
    </location>
</feature>
<feature type="transmembrane region" description="Helical" evidence="8">
    <location>
        <begin position="336"/>
        <end position="354"/>
    </location>
</feature>
<feature type="transmembrane region" description="Helical" evidence="8">
    <location>
        <begin position="88"/>
        <end position="106"/>
    </location>
</feature>
<evidence type="ECO:0000256" key="1">
    <source>
        <dbReference type="ARBA" id="ARBA00004651"/>
    </source>
</evidence>
<dbReference type="InterPro" id="IPR050297">
    <property type="entry name" value="LipidA_mod_glycosyltrf_83"/>
</dbReference>
<protein>
    <submittedName>
        <fullName evidence="10">PMT domain-containing protein</fullName>
    </submittedName>
</protein>
<dbReference type="GO" id="GO:0006493">
    <property type="term" value="P:protein O-linked glycosylation"/>
    <property type="evidence" value="ECO:0007669"/>
    <property type="project" value="InterPro"/>
</dbReference>
<evidence type="ECO:0000313" key="10">
    <source>
        <dbReference type="EMBL" id="CAI4033631.1"/>
    </source>
</evidence>
<feature type="transmembrane region" description="Helical" evidence="8">
    <location>
        <begin position="366"/>
        <end position="389"/>
    </location>
</feature>
<evidence type="ECO:0000256" key="6">
    <source>
        <dbReference type="ARBA" id="ARBA00022989"/>
    </source>
</evidence>
<dbReference type="GO" id="GO:0009103">
    <property type="term" value="P:lipopolysaccharide biosynthetic process"/>
    <property type="evidence" value="ECO:0007669"/>
    <property type="project" value="UniProtKB-ARBA"/>
</dbReference>
<organism evidence="10 11">
    <name type="scientific">Nitrospira tepida</name>
    <dbReference type="NCBI Taxonomy" id="2973512"/>
    <lineage>
        <taxon>Bacteria</taxon>
        <taxon>Pseudomonadati</taxon>
        <taxon>Nitrospirota</taxon>
        <taxon>Nitrospiria</taxon>
        <taxon>Nitrospirales</taxon>
        <taxon>Nitrospiraceae</taxon>
        <taxon>Nitrospira</taxon>
    </lineage>
</organism>
<feature type="transmembrane region" description="Helical" evidence="8">
    <location>
        <begin position="259"/>
        <end position="282"/>
    </location>
</feature>
<comment type="subcellular location">
    <subcellularLocation>
        <location evidence="1">Cell membrane</location>
        <topology evidence="1">Multi-pass membrane protein</topology>
    </subcellularLocation>
</comment>
<dbReference type="PANTHER" id="PTHR33908:SF3">
    <property type="entry name" value="UNDECAPRENYL PHOSPHATE-ALPHA-4-AMINO-4-DEOXY-L-ARABINOSE ARABINOSYL TRANSFERASE"/>
    <property type="match status" value="1"/>
</dbReference>
<dbReference type="RefSeq" id="WP_289271001.1">
    <property type="nucleotide sequence ID" value="NZ_OX365700.1"/>
</dbReference>
<accession>A0AA86T8I8</accession>
<evidence type="ECO:0000256" key="7">
    <source>
        <dbReference type="ARBA" id="ARBA00023136"/>
    </source>
</evidence>
<evidence type="ECO:0000256" key="8">
    <source>
        <dbReference type="SAM" id="Phobius"/>
    </source>
</evidence>
<reference evidence="10" key="1">
    <citation type="submission" date="2022-10" db="EMBL/GenBank/DDBJ databases">
        <authorList>
            <person name="Koch H."/>
        </authorList>
    </citation>
    <scope>NUCLEOTIDE SEQUENCE</scope>
    <source>
        <strain evidence="10">DNF</strain>
    </source>
</reference>
<evidence type="ECO:0000256" key="5">
    <source>
        <dbReference type="ARBA" id="ARBA00022692"/>
    </source>
</evidence>
<dbReference type="GO" id="GO:0000030">
    <property type="term" value="F:mannosyltransferase activity"/>
    <property type="evidence" value="ECO:0007669"/>
    <property type="project" value="InterPro"/>
</dbReference>
<evidence type="ECO:0000259" key="9">
    <source>
        <dbReference type="Pfam" id="PF02366"/>
    </source>
</evidence>
<keyword evidence="2" id="KW-1003">Cell membrane</keyword>
<dbReference type="EMBL" id="OX365700">
    <property type="protein sequence ID" value="CAI4033631.1"/>
    <property type="molecule type" value="Genomic_DNA"/>
</dbReference>
<feature type="transmembrane region" description="Helical" evidence="8">
    <location>
        <begin position="313"/>
        <end position="330"/>
    </location>
</feature>
<sequence length="581" mass="63698">MNRTPALSHLLLLIALAGLLYFAGLGTLGLTDRDEGSNAEAAREMVETGNWMSPTLNYEPRFAKPAFTYWLMSTAYLLFGVNEFSARLHAALFGLLLVLLQYLFVARTQDRWNGLAAALMLALNLEMVAINRMALTDSVLIFFTTLSLYGFWWGLYGEGRTRRAIWLFYVGMAFATLTKGPVGLLVPLVAAGAFLTATKRWRDYRAHGRPFAGFILTAMLTIPWYAGMLWLHGANYSASAQADTVGRFLNPIGGHGGTIFFYLPVLLLGFFPWSGWFVLSFIQTLKHWWAERRAGLDQTADAGPSASVPSLEAFAAWWCLSVVIFFSLSATRLPHYIGPMFPAAAILAAGLWRRSLDQADSPGAKAAMHLTTILGYLLAIGLASAPYLYETFLSQVEKEFPMAGTATPGLGPVAAGGVLLIGTSLAGYFGRSETRRAGMLWVMACSLGAVILILLHVTGPRFQQLFIGPPQQLAAIAGLNLGPNDRFVTYGPHKPSWIFYARRKTIVIRPGEEDKLTPYLSLPGRTIILLPTRLKSKLPKETESYEVLLAHGGYSLLANEAMVKLPARSPESEPPRMPPGH</sequence>
<dbReference type="Pfam" id="PF02366">
    <property type="entry name" value="PMT"/>
    <property type="match status" value="1"/>
</dbReference>
<evidence type="ECO:0000313" key="11">
    <source>
        <dbReference type="Proteomes" id="UP001179121"/>
    </source>
</evidence>
<feature type="domain" description="ArnT-like N-terminal" evidence="9">
    <location>
        <begin position="39"/>
        <end position="226"/>
    </location>
</feature>
<dbReference type="PANTHER" id="PTHR33908">
    <property type="entry name" value="MANNOSYLTRANSFERASE YKCB-RELATED"/>
    <property type="match status" value="1"/>
</dbReference>
<feature type="transmembrane region" description="Helical" evidence="8">
    <location>
        <begin position="211"/>
        <end position="231"/>
    </location>
</feature>
<keyword evidence="5 8" id="KW-0812">Transmembrane</keyword>
<keyword evidence="7 8" id="KW-0472">Membrane</keyword>
<name>A0AA86T8I8_9BACT</name>
<feature type="transmembrane region" description="Helical" evidence="8">
    <location>
        <begin position="138"/>
        <end position="155"/>
    </location>
</feature>
<evidence type="ECO:0000256" key="4">
    <source>
        <dbReference type="ARBA" id="ARBA00022679"/>
    </source>
</evidence>
<dbReference type="AlphaFoldDB" id="A0AA86T8I8"/>
<feature type="transmembrane region" description="Helical" evidence="8">
    <location>
        <begin position="437"/>
        <end position="457"/>
    </location>
</feature>
<evidence type="ECO:0000256" key="3">
    <source>
        <dbReference type="ARBA" id="ARBA00022676"/>
    </source>
</evidence>
<dbReference type="GO" id="GO:0010041">
    <property type="term" value="P:response to iron(III) ion"/>
    <property type="evidence" value="ECO:0007669"/>
    <property type="project" value="TreeGrafter"/>
</dbReference>
<dbReference type="Proteomes" id="UP001179121">
    <property type="component" value="Chromosome"/>
</dbReference>
<proteinExistence type="predicted"/>